<evidence type="ECO:0000313" key="2">
    <source>
        <dbReference type="Proteomes" id="UP000499080"/>
    </source>
</evidence>
<dbReference type="AlphaFoldDB" id="A0A4Y2IYN9"/>
<keyword evidence="2" id="KW-1185">Reference proteome</keyword>
<protein>
    <recommendedName>
        <fullName evidence="3">RNase H type-1 domain-containing protein</fullName>
    </recommendedName>
</protein>
<gene>
    <name evidence="1" type="ORF">AVEN_137903_1</name>
</gene>
<accession>A0A4Y2IYN9</accession>
<dbReference type="EMBL" id="BGPR01003006">
    <property type="protein sequence ID" value="GBM82359.1"/>
    <property type="molecule type" value="Genomic_DNA"/>
</dbReference>
<evidence type="ECO:0000313" key="1">
    <source>
        <dbReference type="EMBL" id="GBM82359.1"/>
    </source>
</evidence>
<dbReference type="OrthoDB" id="4841169at2759"/>
<dbReference type="Proteomes" id="UP000499080">
    <property type="component" value="Unassembled WGS sequence"/>
</dbReference>
<proteinExistence type="predicted"/>
<organism evidence="1 2">
    <name type="scientific">Araneus ventricosus</name>
    <name type="common">Orbweaver spider</name>
    <name type="synonym">Epeira ventricosa</name>
    <dbReference type="NCBI Taxonomy" id="182803"/>
    <lineage>
        <taxon>Eukaryota</taxon>
        <taxon>Metazoa</taxon>
        <taxon>Ecdysozoa</taxon>
        <taxon>Arthropoda</taxon>
        <taxon>Chelicerata</taxon>
        <taxon>Arachnida</taxon>
        <taxon>Araneae</taxon>
        <taxon>Araneomorphae</taxon>
        <taxon>Entelegynae</taxon>
        <taxon>Araneoidea</taxon>
        <taxon>Araneidae</taxon>
        <taxon>Araneus</taxon>
    </lineage>
</organism>
<sequence length="174" mass="20200">MARIALTTWGLKQEHRRILYSTVAERMILHGAAAWEQNITSRQKKLLEEIQTIQRKFLLFIFGAYRTTLTAAMQSITGILPLYLRAEQEAVYVRVARLRRREYFQGEEFILEDFEAKDPFLRQHPAKFYLDNGINFSPHNTDSKGFNIYTDGSKMEGNAGSAFVTLHDNTQLHE</sequence>
<reference evidence="1 2" key="1">
    <citation type="journal article" date="2019" name="Sci. Rep.">
        <title>Orb-weaving spider Araneus ventricosus genome elucidates the spidroin gene catalogue.</title>
        <authorList>
            <person name="Kono N."/>
            <person name="Nakamura H."/>
            <person name="Ohtoshi R."/>
            <person name="Moran D.A.P."/>
            <person name="Shinohara A."/>
            <person name="Yoshida Y."/>
            <person name="Fujiwara M."/>
            <person name="Mori M."/>
            <person name="Tomita M."/>
            <person name="Arakawa K."/>
        </authorList>
    </citation>
    <scope>NUCLEOTIDE SEQUENCE [LARGE SCALE GENOMIC DNA]</scope>
</reference>
<comment type="caution">
    <text evidence="1">The sequence shown here is derived from an EMBL/GenBank/DDBJ whole genome shotgun (WGS) entry which is preliminary data.</text>
</comment>
<evidence type="ECO:0008006" key="3">
    <source>
        <dbReference type="Google" id="ProtNLM"/>
    </source>
</evidence>
<name>A0A4Y2IYN9_ARAVE</name>